<evidence type="ECO:0000313" key="3">
    <source>
        <dbReference type="Proteomes" id="UP000245137"/>
    </source>
</evidence>
<dbReference type="PROSITE" id="PS50404">
    <property type="entry name" value="GST_NTER"/>
    <property type="match status" value="1"/>
</dbReference>
<dbReference type="Gene3D" id="1.20.1050.10">
    <property type="match status" value="1"/>
</dbReference>
<name>A0A2U1SNY2_METSR</name>
<comment type="caution">
    <text evidence="2">The sequence shown here is derived from an EMBL/GenBank/DDBJ whole genome shotgun (WGS) entry which is preliminary data.</text>
</comment>
<dbReference type="GO" id="GO:0006559">
    <property type="term" value="P:L-phenylalanine catabolic process"/>
    <property type="evidence" value="ECO:0007669"/>
    <property type="project" value="TreeGrafter"/>
</dbReference>
<dbReference type="InterPro" id="IPR040079">
    <property type="entry name" value="Glutathione_S-Trfase"/>
</dbReference>
<dbReference type="GO" id="GO:0006749">
    <property type="term" value="P:glutathione metabolic process"/>
    <property type="evidence" value="ECO:0007669"/>
    <property type="project" value="TreeGrafter"/>
</dbReference>
<dbReference type="GO" id="GO:0004364">
    <property type="term" value="F:glutathione transferase activity"/>
    <property type="evidence" value="ECO:0007669"/>
    <property type="project" value="TreeGrafter"/>
</dbReference>
<gene>
    <name evidence="2" type="ORF">C5689_13415</name>
</gene>
<reference evidence="2 3" key="1">
    <citation type="journal article" date="2018" name="Appl. Microbiol. Biotechnol.">
        <title>Co-cultivation of the strictly anaerobic methanogen Methanosarcina barkeri with aerobic methanotrophs in an oxygen-limited membrane bioreactor.</title>
        <authorList>
            <person name="In 't Zandt M.H."/>
            <person name="van den Bosch T.J.M."/>
            <person name="Rijkers R."/>
            <person name="van Kessel M.A.H.J."/>
            <person name="Jetten M.S.M."/>
            <person name="Welte C.U."/>
        </authorList>
    </citation>
    <scope>NUCLEOTIDE SEQUENCE [LARGE SCALE GENOMIC DNA]</scope>
    <source>
        <strain evidence="2 3">DSM 17706</strain>
    </source>
</reference>
<dbReference type="CDD" id="cd03194">
    <property type="entry name" value="GST_C_3"/>
    <property type="match status" value="1"/>
</dbReference>
<protein>
    <submittedName>
        <fullName evidence="2">Glutathione S-transferase</fullName>
    </submittedName>
</protein>
<dbReference type="OrthoDB" id="9799538at2"/>
<dbReference type="CDD" id="cd03043">
    <property type="entry name" value="GST_N_1"/>
    <property type="match status" value="1"/>
</dbReference>
<organism evidence="2 3">
    <name type="scientific">Methylosinus sporium</name>
    <dbReference type="NCBI Taxonomy" id="428"/>
    <lineage>
        <taxon>Bacteria</taxon>
        <taxon>Pseudomonadati</taxon>
        <taxon>Pseudomonadota</taxon>
        <taxon>Alphaproteobacteria</taxon>
        <taxon>Hyphomicrobiales</taxon>
        <taxon>Methylocystaceae</taxon>
        <taxon>Methylosinus</taxon>
    </lineage>
</organism>
<dbReference type="InterPro" id="IPR036249">
    <property type="entry name" value="Thioredoxin-like_sf"/>
</dbReference>
<dbReference type="Gene3D" id="3.40.30.10">
    <property type="entry name" value="Glutaredoxin"/>
    <property type="match status" value="1"/>
</dbReference>
<dbReference type="GO" id="GO:0016034">
    <property type="term" value="F:maleylacetoacetate isomerase activity"/>
    <property type="evidence" value="ECO:0007669"/>
    <property type="project" value="TreeGrafter"/>
</dbReference>
<proteinExistence type="predicted"/>
<dbReference type="PANTHER" id="PTHR42673">
    <property type="entry name" value="MALEYLACETOACETATE ISOMERASE"/>
    <property type="match status" value="1"/>
</dbReference>
<dbReference type="AlphaFoldDB" id="A0A2U1SNY2"/>
<dbReference type="SFLD" id="SFLDS00019">
    <property type="entry name" value="Glutathione_Transferase_(cytos"/>
    <property type="match status" value="1"/>
</dbReference>
<dbReference type="Proteomes" id="UP000245137">
    <property type="component" value="Unassembled WGS sequence"/>
</dbReference>
<keyword evidence="3" id="KW-1185">Reference proteome</keyword>
<dbReference type="Pfam" id="PF13409">
    <property type="entry name" value="GST_N_2"/>
    <property type="match status" value="1"/>
</dbReference>
<dbReference type="Pfam" id="PF13410">
    <property type="entry name" value="GST_C_2"/>
    <property type="match status" value="1"/>
</dbReference>
<dbReference type="PANTHER" id="PTHR42673:SF4">
    <property type="entry name" value="MALEYLACETOACETATE ISOMERASE"/>
    <property type="match status" value="1"/>
</dbReference>
<dbReference type="EMBL" id="PUIV01000023">
    <property type="protein sequence ID" value="PWB93314.1"/>
    <property type="molecule type" value="Genomic_DNA"/>
</dbReference>
<dbReference type="SUPFAM" id="SSF52833">
    <property type="entry name" value="Thioredoxin-like"/>
    <property type="match status" value="1"/>
</dbReference>
<accession>A0A2U1SNY2</accession>
<dbReference type="InterPro" id="IPR036282">
    <property type="entry name" value="Glutathione-S-Trfase_C_sf"/>
</dbReference>
<dbReference type="RefSeq" id="WP_108917783.1">
    <property type="nucleotide sequence ID" value="NZ_BGJY01000007.1"/>
</dbReference>
<evidence type="ECO:0000259" key="1">
    <source>
        <dbReference type="PROSITE" id="PS50404"/>
    </source>
</evidence>
<keyword evidence="2" id="KW-0808">Transferase</keyword>
<sequence length="217" mass="24308">MTLNLLIGNKAYSSWSLRAWLLLKQFDIAFEESLVPLYGPESKEKLLAFSPAGKVPALRCDEILVWESLAIVEFIAERFSDLAIWPRDPAARALARSLSAEMHSGFTALRGEYPTNFRRAPRAIASPSPAAAADIARIDAAWRNARERFGAHGPFLFGEFSAADAMFAPVVCRFSTYLLDVSSQAQDYMRAIEALPAYREWVESGRAEPWTLEKFEK</sequence>
<dbReference type="SUPFAM" id="SSF47616">
    <property type="entry name" value="GST C-terminal domain-like"/>
    <property type="match status" value="1"/>
</dbReference>
<evidence type="ECO:0000313" key="2">
    <source>
        <dbReference type="EMBL" id="PWB93314.1"/>
    </source>
</evidence>
<dbReference type="InterPro" id="IPR004045">
    <property type="entry name" value="Glutathione_S-Trfase_N"/>
</dbReference>
<feature type="domain" description="GST N-terminal" evidence="1">
    <location>
        <begin position="3"/>
        <end position="83"/>
    </location>
</feature>